<dbReference type="EMBL" id="JACJPY010000005">
    <property type="protein sequence ID" value="MBD2149045.1"/>
    <property type="molecule type" value="Genomic_DNA"/>
</dbReference>
<evidence type="ECO:0000256" key="1">
    <source>
        <dbReference type="SAM" id="MobiDB-lite"/>
    </source>
</evidence>
<reference evidence="3 4" key="1">
    <citation type="journal article" date="2015" name="ISME J.">
        <title>Draft Genome Sequence of Streptomyces incarnatus NRRL8089, which Produces the Nucleoside Antibiotic Sinefungin.</title>
        <authorList>
            <person name="Oshima K."/>
            <person name="Hattori M."/>
            <person name="Shimizu H."/>
            <person name="Fukuda K."/>
            <person name="Nemoto M."/>
            <person name="Inagaki K."/>
            <person name="Tamura T."/>
        </authorList>
    </citation>
    <scope>NUCLEOTIDE SEQUENCE [LARGE SCALE GENOMIC DNA]</scope>
    <source>
        <strain evidence="3 4">FACHB-1277</strain>
    </source>
</reference>
<dbReference type="RefSeq" id="WP_190349385.1">
    <property type="nucleotide sequence ID" value="NZ_JACJPY010000005.1"/>
</dbReference>
<evidence type="ECO:0000313" key="3">
    <source>
        <dbReference type="EMBL" id="MBD2149045.1"/>
    </source>
</evidence>
<feature type="domain" description="R3H" evidence="2">
    <location>
        <begin position="141"/>
        <end position="207"/>
    </location>
</feature>
<proteinExistence type="predicted"/>
<dbReference type="InterPro" id="IPR015946">
    <property type="entry name" value="KH_dom-like_a/b"/>
</dbReference>
<keyword evidence="4" id="KW-1185">Reference proteome</keyword>
<dbReference type="Gene3D" id="3.30.300.20">
    <property type="match status" value="1"/>
</dbReference>
<dbReference type="InterPro" id="IPR039247">
    <property type="entry name" value="KhpB"/>
</dbReference>
<dbReference type="Pfam" id="PF01424">
    <property type="entry name" value="R3H"/>
    <property type="match status" value="1"/>
</dbReference>
<dbReference type="Proteomes" id="UP000631421">
    <property type="component" value="Unassembled WGS sequence"/>
</dbReference>
<dbReference type="GO" id="GO:0003723">
    <property type="term" value="F:RNA binding"/>
    <property type="evidence" value="ECO:0007669"/>
    <property type="project" value="InterPro"/>
</dbReference>
<dbReference type="InterPro" id="IPR001374">
    <property type="entry name" value="R3H_dom"/>
</dbReference>
<feature type="region of interest" description="Disordered" evidence="1">
    <location>
        <begin position="32"/>
        <end position="67"/>
    </location>
</feature>
<protein>
    <submittedName>
        <fullName evidence="3">RNA-binding protein</fullName>
    </submittedName>
</protein>
<gene>
    <name evidence="3" type="ORF">H6F44_02725</name>
</gene>
<dbReference type="AlphaFoldDB" id="A0A926Z4T3"/>
<dbReference type="PANTHER" id="PTHR35800:SF1">
    <property type="entry name" value="RNA-BINDING PROTEIN KHPB"/>
    <property type="match status" value="1"/>
</dbReference>
<name>A0A926Z4T3_9CYAN</name>
<dbReference type="SMART" id="SM00393">
    <property type="entry name" value="R3H"/>
    <property type="match status" value="1"/>
</dbReference>
<dbReference type="PANTHER" id="PTHR35800">
    <property type="entry name" value="PROTEIN JAG"/>
    <property type="match status" value="1"/>
</dbReference>
<organism evidence="3 4">
    <name type="scientific">Pseudanabaena cinerea FACHB-1277</name>
    <dbReference type="NCBI Taxonomy" id="2949581"/>
    <lineage>
        <taxon>Bacteria</taxon>
        <taxon>Bacillati</taxon>
        <taxon>Cyanobacteriota</taxon>
        <taxon>Cyanophyceae</taxon>
        <taxon>Pseudanabaenales</taxon>
        <taxon>Pseudanabaenaceae</taxon>
        <taxon>Pseudanabaena</taxon>
        <taxon>Pseudanabaena cinerea</taxon>
    </lineage>
</organism>
<evidence type="ECO:0000313" key="4">
    <source>
        <dbReference type="Proteomes" id="UP000631421"/>
    </source>
</evidence>
<evidence type="ECO:0000259" key="2">
    <source>
        <dbReference type="PROSITE" id="PS51061"/>
    </source>
</evidence>
<dbReference type="PROSITE" id="PS51061">
    <property type="entry name" value="R3H"/>
    <property type="match status" value="1"/>
</dbReference>
<dbReference type="Gene3D" id="3.30.1370.50">
    <property type="entry name" value="R3H-like domain"/>
    <property type="match status" value="1"/>
</dbReference>
<comment type="caution">
    <text evidence="3">The sequence shown here is derived from an EMBL/GenBank/DDBJ whole genome shotgun (WGS) entry which is preliminary data.</text>
</comment>
<sequence>MEIASAGADWVKELLQLMGYTTSVQQVAAEAFSKTNHDAEETSQGASEGQSESQSKNQPENQPENPNYWLEINHADLQQSQIANIIGQDGSVIDAIQYLANVSLNHHVGSAMQAQSDDRDYHHDHRHGHSFYTVEINNYRSSHLASLQALTEQALQQVRDTGIEFVIKNLSAADRRYVHHLLDSCTDIENFSQGREPHRYLIVKLVTSNGKDLHTTDC</sequence>
<accession>A0A926Z4T3</accession>
<feature type="compositionally biased region" description="Low complexity" evidence="1">
    <location>
        <begin position="42"/>
        <end position="67"/>
    </location>
</feature>
<dbReference type="SUPFAM" id="SSF82708">
    <property type="entry name" value="R3H domain"/>
    <property type="match status" value="1"/>
</dbReference>
<dbReference type="InterPro" id="IPR036867">
    <property type="entry name" value="R3H_dom_sf"/>
</dbReference>